<proteinExistence type="inferred from homology"/>
<keyword evidence="5" id="KW-0560">Oxidoreductase</keyword>
<dbReference type="Gene3D" id="3.50.50.60">
    <property type="entry name" value="FAD/NAD(P)-binding domain"/>
    <property type="match status" value="3"/>
</dbReference>
<evidence type="ECO:0000256" key="3">
    <source>
        <dbReference type="ARBA" id="ARBA00022630"/>
    </source>
</evidence>
<accession>A0AAU8EW01</accession>
<dbReference type="InterPro" id="IPR036188">
    <property type="entry name" value="FAD/NAD-bd_sf"/>
</dbReference>
<evidence type="ECO:0000256" key="4">
    <source>
        <dbReference type="ARBA" id="ARBA00022827"/>
    </source>
</evidence>
<dbReference type="Pfam" id="PF05199">
    <property type="entry name" value="GMC_oxred_C"/>
    <property type="match status" value="1"/>
</dbReference>
<evidence type="ECO:0000259" key="6">
    <source>
        <dbReference type="Pfam" id="PF05199"/>
    </source>
</evidence>
<sequence length="520" mass="55335">MHEIQAADLLIIGGGIMGAAVAQQVRTSKPEARIVIVDAGGKIGATPGQHLHDVTDPELRARYVKQASPGIQSAYVGADVSHRIDNGTESIEPGLYTVSALSGNTTAFPGAAVGMNQGGMGVHWTAACPWPWGDETFAGEDPDGWKEDLHTAQRLLGVHPNPYGTSMPGQKILEKISGLVGKTCAASRQPQPMPMAITPDGDRLLRTGPNRIFPRMMEPAGEDFELLTETLALALVHDGDTVSGVRVKDIPTGTERIIQAAAVAVAADPLRTPQLLFASGIRPRALGRYLNEHAFLTGQIVADLDKLGLTLSDIPSHRAGEWVLNCYWLPHNGSKQPFHGQFMDRTFFDQNGSPLAYGAVLGFFIPTDISASNRIDFSESRVDSTGLPEMAFTFDYSDVDKARIEKARRVQRALAESIGVVDLKSWESELLPPGSSLHFTGTTRAGVADDGTSVCNPDGKVWGYSNLYLAGGSVVPTALVGNSTLTATITAVKAARAITASLSDQENARGKALALQGEPQ</sequence>
<gene>
    <name evidence="7" type="ORF">ABRP34_23340</name>
</gene>
<keyword evidence="7" id="KW-0614">Plasmid</keyword>
<keyword evidence="3" id="KW-0285">Flavoprotein</keyword>
<dbReference type="PANTHER" id="PTHR42784:SF1">
    <property type="entry name" value="PYRANOSE 2-OXIDASE"/>
    <property type="match status" value="1"/>
</dbReference>
<dbReference type="InterPro" id="IPR007867">
    <property type="entry name" value="GMC_OxRtase_C"/>
</dbReference>
<evidence type="ECO:0000256" key="2">
    <source>
        <dbReference type="ARBA" id="ARBA00010790"/>
    </source>
</evidence>
<geneLocation type="plasmid" evidence="7">
    <name>unnamed</name>
</geneLocation>
<feature type="domain" description="Glucose-methanol-choline oxidoreductase C-terminal" evidence="6">
    <location>
        <begin position="372"/>
        <end position="490"/>
    </location>
</feature>
<evidence type="ECO:0000256" key="5">
    <source>
        <dbReference type="ARBA" id="ARBA00023002"/>
    </source>
</evidence>
<name>A0AAU8EW01_9MICC</name>
<reference evidence="7" key="1">
    <citation type="submission" date="2024-06" db="EMBL/GenBank/DDBJ databases">
        <title>Biodegradation of dimethachlon by Arthrobacter sp. K5: mechanistic insights and ecological implications.</title>
        <authorList>
            <person name="Hu S."/>
            <person name="Lu P."/>
        </authorList>
    </citation>
    <scope>NUCLEOTIDE SEQUENCE</scope>
    <source>
        <strain evidence="7">K5</strain>
        <plasmid evidence="7">unnamed</plasmid>
    </source>
</reference>
<comment type="cofactor">
    <cofactor evidence="1">
        <name>FAD</name>
        <dbReference type="ChEBI" id="CHEBI:57692"/>
    </cofactor>
</comment>
<dbReference type="InterPro" id="IPR051473">
    <property type="entry name" value="P2Ox-like"/>
</dbReference>
<dbReference type="SUPFAM" id="SSF51905">
    <property type="entry name" value="FAD/NAD(P)-binding domain"/>
    <property type="match status" value="1"/>
</dbReference>
<dbReference type="PANTHER" id="PTHR42784">
    <property type="entry name" value="PYRANOSE 2-OXIDASE"/>
    <property type="match status" value="1"/>
</dbReference>
<organism evidence="7">
    <name type="scientific">Arthrobacter sp. K5</name>
    <dbReference type="NCBI Taxonomy" id="2839623"/>
    <lineage>
        <taxon>Bacteria</taxon>
        <taxon>Bacillati</taxon>
        <taxon>Actinomycetota</taxon>
        <taxon>Actinomycetes</taxon>
        <taxon>Micrococcales</taxon>
        <taxon>Micrococcaceae</taxon>
        <taxon>Arthrobacter</taxon>
    </lineage>
</organism>
<dbReference type="SUPFAM" id="SSF54373">
    <property type="entry name" value="FAD-linked reductases, C-terminal domain"/>
    <property type="match status" value="1"/>
</dbReference>
<dbReference type="GO" id="GO:0016614">
    <property type="term" value="F:oxidoreductase activity, acting on CH-OH group of donors"/>
    <property type="evidence" value="ECO:0007669"/>
    <property type="project" value="InterPro"/>
</dbReference>
<dbReference type="RefSeq" id="WP_353713494.1">
    <property type="nucleotide sequence ID" value="NZ_CP159280.1"/>
</dbReference>
<dbReference type="EMBL" id="CP159280">
    <property type="protein sequence ID" value="XCH13787.1"/>
    <property type="molecule type" value="Genomic_DNA"/>
</dbReference>
<protein>
    <submittedName>
        <fullName evidence="7">GMC oxidoreductase</fullName>
    </submittedName>
</protein>
<dbReference type="AlphaFoldDB" id="A0AAU8EW01"/>
<evidence type="ECO:0000256" key="1">
    <source>
        <dbReference type="ARBA" id="ARBA00001974"/>
    </source>
</evidence>
<evidence type="ECO:0000313" key="7">
    <source>
        <dbReference type="EMBL" id="XCH13787.1"/>
    </source>
</evidence>
<comment type="similarity">
    <text evidence="2">Belongs to the GMC oxidoreductase family.</text>
</comment>
<keyword evidence="4" id="KW-0274">FAD</keyword>